<keyword evidence="2" id="KW-1185">Reference proteome</keyword>
<evidence type="ECO:0000313" key="2">
    <source>
        <dbReference type="Proteomes" id="UP000023152"/>
    </source>
</evidence>
<dbReference type="EMBL" id="ASPP01018263">
    <property type="protein sequence ID" value="ETO16432.1"/>
    <property type="molecule type" value="Genomic_DNA"/>
</dbReference>
<reference evidence="1 2" key="1">
    <citation type="journal article" date="2013" name="Curr. Biol.">
        <title>The Genome of the Foraminiferan Reticulomyxa filosa.</title>
        <authorList>
            <person name="Glockner G."/>
            <person name="Hulsmann N."/>
            <person name="Schleicher M."/>
            <person name="Noegel A.A."/>
            <person name="Eichinger L."/>
            <person name="Gallinger C."/>
            <person name="Pawlowski J."/>
            <person name="Sierra R."/>
            <person name="Euteneuer U."/>
            <person name="Pillet L."/>
            <person name="Moustafa A."/>
            <person name="Platzer M."/>
            <person name="Groth M."/>
            <person name="Szafranski K."/>
            <person name="Schliwa M."/>
        </authorList>
    </citation>
    <scope>NUCLEOTIDE SEQUENCE [LARGE SCALE GENOMIC DNA]</scope>
</reference>
<evidence type="ECO:0000313" key="1">
    <source>
        <dbReference type="EMBL" id="ETO16432.1"/>
    </source>
</evidence>
<gene>
    <name evidence="1" type="ORF">RFI_20907</name>
</gene>
<protein>
    <submittedName>
        <fullName evidence="1">Uncharacterized protein</fullName>
    </submittedName>
</protein>
<organism evidence="1 2">
    <name type="scientific">Reticulomyxa filosa</name>
    <dbReference type="NCBI Taxonomy" id="46433"/>
    <lineage>
        <taxon>Eukaryota</taxon>
        <taxon>Sar</taxon>
        <taxon>Rhizaria</taxon>
        <taxon>Retaria</taxon>
        <taxon>Foraminifera</taxon>
        <taxon>Monothalamids</taxon>
        <taxon>Reticulomyxidae</taxon>
        <taxon>Reticulomyxa</taxon>
    </lineage>
</organism>
<dbReference type="AlphaFoldDB" id="X6MSM3"/>
<proteinExistence type="predicted"/>
<accession>X6MSM3</accession>
<dbReference type="Proteomes" id="UP000023152">
    <property type="component" value="Unassembled WGS sequence"/>
</dbReference>
<sequence>MLGSFLPRFQLLLSDKCISNLEESDKCGYLLLYNLFSVGSLHHQSALHVNMINQSRTTLSMNRTLISSLIVIEIKFFGQQPRTLPLEDWCLGNLLRTYNYSVDYIYQWIFQCSFVYSFLSYMHIKYAHMRRIVCMYVCMYIKVLDTIQKHVPESDQKLAVQFVKYQAHMRALTSNLSCERGIAMVNDIANRTKVNLKPNPDLIKMLDLCICESLIHRVQSSQEVELFCGLMEQYPILAKKPAPYIVKNQYLLVNDRIVPLYIPYMK</sequence>
<name>X6MSM3_RETFI</name>
<feature type="non-terminal residue" evidence="1">
    <location>
        <position position="266"/>
    </location>
</feature>
<comment type="caution">
    <text evidence="1">The sequence shown here is derived from an EMBL/GenBank/DDBJ whole genome shotgun (WGS) entry which is preliminary data.</text>
</comment>